<dbReference type="EMBL" id="LHQM01000007">
    <property type="protein sequence ID" value="KPJ22900.1"/>
    <property type="molecule type" value="Genomic_DNA"/>
</dbReference>
<protein>
    <recommendedName>
        <fullName evidence="5">Lipoprotein</fullName>
    </recommendedName>
</protein>
<feature type="signal peptide" evidence="2">
    <location>
        <begin position="1"/>
        <end position="16"/>
    </location>
</feature>
<dbReference type="InterPro" id="IPR037873">
    <property type="entry name" value="BamE-like"/>
</dbReference>
<dbReference type="Gene3D" id="3.30.1450.10">
    <property type="match status" value="2"/>
</dbReference>
<feature type="chain" id="PRO_5039321330" description="Lipoprotein" evidence="2">
    <location>
        <begin position="17"/>
        <end position="204"/>
    </location>
</feature>
<organism evidence="3 4">
    <name type="scientific">Streptococcus phocae</name>
    <dbReference type="NCBI Taxonomy" id="119224"/>
    <lineage>
        <taxon>Bacteria</taxon>
        <taxon>Bacillati</taxon>
        <taxon>Bacillota</taxon>
        <taxon>Bacilli</taxon>
        <taxon>Lactobacillales</taxon>
        <taxon>Streptococcaceae</taxon>
        <taxon>Streptococcus</taxon>
    </lineage>
</organism>
<accession>A0A0P6S6T7</accession>
<dbReference type="InterPro" id="IPR024418">
    <property type="entry name" value="DUF3862"/>
</dbReference>
<sequence>MTFKKIIFLLSLPVFAILLIACSSSKVSDHKEAKKAPQVQVKQAEHQDIRAKFEKVTLAKADSGFTGGTTLEELTDIFGEPASHSTRPAGNVSLDSYVWKFDQVAVTIDLYENSSILKTIANFAFQRDLKLSQKEYKKLQKGMTYAEVKKLLTEPDNYSQASSSDKESLQAIWISGLKTHINGANISLSFENDQLTEMSQVGLE</sequence>
<dbReference type="PROSITE" id="PS51257">
    <property type="entry name" value="PROKAR_LIPOPROTEIN"/>
    <property type="match status" value="1"/>
</dbReference>
<evidence type="ECO:0000313" key="3">
    <source>
        <dbReference type="EMBL" id="KPJ22900.1"/>
    </source>
</evidence>
<keyword evidence="1 2" id="KW-0732">Signal</keyword>
<dbReference type="Pfam" id="PF12978">
    <property type="entry name" value="DUF3862"/>
    <property type="match status" value="1"/>
</dbReference>
<comment type="caution">
    <text evidence="3">The sequence shown here is derived from an EMBL/GenBank/DDBJ whole genome shotgun (WGS) entry which is preliminary data.</text>
</comment>
<name>A0A0P6S6T7_9STRE</name>
<evidence type="ECO:0008006" key="5">
    <source>
        <dbReference type="Google" id="ProtNLM"/>
    </source>
</evidence>
<dbReference type="AlphaFoldDB" id="A0A0P6S6T7"/>
<evidence type="ECO:0000313" key="4">
    <source>
        <dbReference type="Proteomes" id="UP000049578"/>
    </source>
</evidence>
<dbReference type="Proteomes" id="UP000049578">
    <property type="component" value="Unassembled WGS sequence"/>
</dbReference>
<dbReference type="RefSeq" id="WP_054278264.1">
    <property type="nucleotide sequence ID" value="NZ_LHQM01000007.1"/>
</dbReference>
<gene>
    <name evidence="3" type="ORF">AKK44_01840</name>
</gene>
<dbReference type="PATRIC" id="fig|119224.3.peg.1563"/>
<evidence type="ECO:0000256" key="2">
    <source>
        <dbReference type="SAM" id="SignalP"/>
    </source>
</evidence>
<evidence type="ECO:0000256" key="1">
    <source>
        <dbReference type="ARBA" id="ARBA00022729"/>
    </source>
</evidence>
<proteinExistence type="predicted"/>
<keyword evidence="4" id="KW-1185">Reference proteome</keyword>
<reference evidence="3 4" key="1">
    <citation type="submission" date="2015-08" db="EMBL/GenBank/DDBJ databases">
        <title>Genome sequence of Streptococcus phocae subsp. phocae ATCC 51973T isolated from liver specimen obtained from seal.</title>
        <authorList>
            <person name="Avendano-Herrera R."/>
        </authorList>
    </citation>
    <scope>NUCLEOTIDE SEQUENCE [LARGE SCALE GENOMIC DNA]</scope>
    <source>
        <strain evidence="3 4">ATCC 51973</strain>
    </source>
</reference>
<dbReference type="STRING" id="119224.AKK44_01840"/>